<dbReference type="Pfam" id="PF17864">
    <property type="entry name" value="AAA_lid_4"/>
    <property type="match status" value="1"/>
</dbReference>
<comment type="subunit">
    <text evidence="9">Homohexamer. Forms an RuvA(8)-RuvB(12)-Holliday junction (HJ) complex. HJ DNA is sandwiched between 2 RuvA tetramers; dsDNA enters through RuvA and exits via RuvB. An RuvB hexamer assembles on each DNA strand where it exits the tetramer. Each RuvB hexamer is contacted by two RuvA subunits (via domain III) on 2 adjacent RuvB subunits; this complex drives branch migration. In the full resolvosome a probable DNA-RuvA(4)-RuvB(12)-RuvC(2) complex forms which resolves the HJ.</text>
</comment>
<sequence>MNENLDPTTKGYNPEELDLEKRLRPLSFDDFAGQDQVLENLKIFVAAANQRGEALDHALFHGPPGLGKTTLANILANELEVGIKITSGPVLDKPGDLAGLLTNLDERDVLFIDEIHRLSPVVEEYLYSAMEDFKIDIMIESGPNARTVQINLNPFTLIGATTRSGLLTAPMRARFGISSRLQYYTTELLTTIVERSSSILKMPISLDAAIEIAGRSRGTPRIANALLRRVRDFAQIKGNGTIDIEIARYALKALNVDAHGLDEMDNKILLTIINKFKGGPVGLSTLATAVSESSETIEEVYEPFLIQEGFIMRTPRGREVTDKAYKHLGKINTNIQGGLFESY</sequence>
<name>A0AAT9H2D4_9FLAO</name>
<feature type="binding site" evidence="9">
    <location>
        <position position="318"/>
    </location>
    <ligand>
        <name>DNA</name>
        <dbReference type="ChEBI" id="CHEBI:16991"/>
    </ligand>
</feature>
<keyword evidence="4 9" id="KW-0378">Hydrolase</keyword>
<feature type="binding site" evidence="9">
    <location>
        <position position="70"/>
    </location>
    <ligand>
        <name>ATP</name>
        <dbReference type="ChEBI" id="CHEBI:30616"/>
    </ligand>
</feature>
<reference evidence="11" key="1">
    <citation type="submission" date="2024-05" db="EMBL/GenBank/DDBJ databases">
        <title>Whole-Genome Sequence of CFS9, a Potential Fish Probiotic Isolated from the Body Surface of Silurus asotus.</title>
        <authorList>
            <person name="Kojima M."/>
            <person name="Tobioka K."/>
            <person name="Yokota K."/>
            <person name="Nakatani H."/>
            <person name="Hori K."/>
            <person name="Tamaru Y."/>
            <person name="Okazaki F."/>
        </authorList>
    </citation>
    <scope>NUCLEOTIDE SEQUENCE</scope>
    <source>
        <strain evidence="11">CFS9</strain>
    </source>
</reference>
<organism evidence="11">
    <name type="scientific">Flavobacterium sp. CFS9</name>
    <dbReference type="NCBI Taxonomy" id="3143118"/>
    <lineage>
        <taxon>Bacteria</taxon>
        <taxon>Pseudomonadati</taxon>
        <taxon>Bacteroidota</taxon>
        <taxon>Flavobacteriia</taxon>
        <taxon>Flavobacteriales</taxon>
        <taxon>Flavobacteriaceae</taxon>
        <taxon>Flavobacterium</taxon>
    </lineage>
</organism>
<dbReference type="GO" id="GO:0009378">
    <property type="term" value="F:four-way junction helicase activity"/>
    <property type="evidence" value="ECO:0007669"/>
    <property type="project" value="InterPro"/>
</dbReference>
<comment type="function">
    <text evidence="9">The RuvA-RuvB-RuvC complex processes Holliday junction (HJ) DNA during genetic recombination and DNA repair, while the RuvA-RuvB complex plays an important role in the rescue of blocked DNA replication forks via replication fork reversal (RFR). RuvA specifically binds to HJ cruciform DNA, conferring on it an open structure. The RuvB hexamer acts as an ATP-dependent pump, pulling dsDNA into and through the RuvAB complex. RuvB forms 2 homohexamers on either side of HJ DNA bound by 1 or 2 RuvA tetramers; 4 subunits per hexamer contact DNA at a time. Coordinated motions by a converter formed by DNA-disengaged RuvB subunits stimulates ATP hydrolysis and nucleotide exchange. Immobilization of the converter enables RuvB to convert the ATP-contained energy into a lever motion, pulling 2 nucleotides of DNA out of the RuvA tetramer per ATP hydrolyzed, thus driving DNA branch migration. The RuvB motors rotate together with the DNA substrate, which together with the progressing nucleotide cycle form the mechanistic basis for DNA recombination by continuous HJ branch migration. Branch migration allows RuvC to scan DNA until it finds its consensus sequence, where it cleaves and resolves cruciform DNA.</text>
</comment>
<dbReference type="EMBL" id="AP031573">
    <property type="protein sequence ID" value="BFM43565.1"/>
    <property type="molecule type" value="Genomic_DNA"/>
</dbReference>
<keyword evidence="5 9" id="KW-0067">ATP-binding</keyword>
<evidence type="ECO:0000256" key="1">
    <source>
        <dbReference type="ARBA" id="ARBA00022490"/>
    </source>
</evidence>
<dbReference type="Pfam" id="PF05496">
    <property type="entry name" value="RuvB_N"/>
    <property type="match status" value="1"/>
</dbReference>
<feature type="binding site" evidence="9">
    <location>
        <position position="69"/>
    </location>
    <ligand>
        <name>ATP</name>
        <dbReference type="ChEBI" id="CHEBI:30616"/>
    </ligand>
</feature>
<dbReference type="InterPro" id="IPR027417">
    <property type="entry name" value="P-loop_NTPase"/>
</dbReference>
<evidence type="ECO:0000256" key="4">
    <source>
        <dbReference type="ARBA" id="ARBA00022801"/>
    </source>
</evidence>
<keyword evidence="2 9" id="KW-0547">Nucleotide-binding</keyword>
<comment type="similarity">
    <text evidence="9">Belongs to the RuvB family.</text>
</comment>
<evidence type="ECO:0000256" key="8">
    <source>
        <dbReference type="ARBA" id="ARBA00023204"/>
    </source>
</evidence>
<dbReference type="GO" id="GO:0005524">
    <property type="term" value="F:ATP binding"/>
    <property type="evidence" value="ECO:0007669"/>
    <property type="project" value="UniProtKB-UniRule"/>
</dbReference>
<feature type="region of interest" description="Head domain (RuvB-H)" evidence="9">
    <location>
        <begin position="258"/>
        <end position="343"/>
    </location>
</feature>
<dbReference type="InterPro" id="IPR004605">
    <property type="entry name" value="DNA_helicase_Holl-junc_RuvB"/>
</dbReference>
<dbReference type="InterPro" id="IPR036388">
    <property type="entry name" value="WH-like_DNA-bd_sf"/>
</dbReference>
<dbReference type="Gene3D" id="1.10.8.60">
    <property type="match status" value="1"/>
</dbReference>
<feature type="binding site" evidence="9">
    <location>
        <begin position="131"/>
        <end position="133"/>
    </location>
    <ligand>
        <name>ATP</name>
        <dbReference type="ChEBI" id="CHEBI:30616"/>
    </ligand>
</feature>
<dbReference type="InterPro" id="IPR008823">
    <property type="entry name" value="RuvB_wg_C"/>
</dbReference>
<feature type="domain" description="AAA+ ATPase" evidence="10">
    <location>
        <begin position="54"/>
        <end position="188"/>
    </location>
</feature>
<comment type="domain">
    <text evidence="9">Has 3 domains, the large (RuvB-L) and small ATPase (RuvB-S) domains and the C-terminal head (RuvB-H) domain. The head domain binds DNA, while the ATPase domains jointly bind ATP, ADP or are empty depending on the state of the subunit in the translocation cycle. During a single DNA translocation step the structure of each domain remains the same, but their relative positions change.</text>
</comment>
<keyword evidence="6 9" id="KW-0238">DNA-binding</keyword>
<dbReference type="RefSeq" id="WP_369618586.1">
    <property type="nucleotide sequence ID" value="NZ_AP031573.1"/>
</dbReference>
<keyword evidence="3 9" id="KW-0227">DNA damage</keyword>
<comment type="caution">
    <text evidence="9">Lacks conserved residue(s) required for the propagation of feature annotation.</text>
</comment>
<dbReference type="NCBIfam" id="NF000868">
    <property type="entry name" value="PRK00080.1"/>
    <property type="match status" value="1"/>
</dbReference>
<evidence type="ECO:0000313" key="11">
    <source>
        <dbReference type="EMBL" id="BFM43565.1"/>
    </source>
</evidence>
<dbReference type="InterPro" id="IPR041445">
    <property type="entry name" value="AAA_lid_4"/>
</dbReference>
<keyword evidence="7 9" id="KW-0233">DNA recombination</keyword>
<keyword evidence="11" id="KW-0347">Helicase</keyword>
<dbReference type="CDD" id="cd00009">
    <property type="entry name" value="AAA"/>
    <property type="match status" value="1"/>
</dbReference>
<evidence type="ECO:0000256" key="9">
    <source>
        <dbReference type="HAMAP-Rule" id="MF_00016"/>
    </source>
</evidence>
<feature type="binding site" evidence="9">
    <location>
        <position position="24"/>
    </location>
    <ligand>
        <name>ATP</name>
        <dbReference type="ChEBI" id="CHEBI:30616"/>
    </ligand>
</feature>
<dbReference type="GO" id="GO:0000400">
    <property type="term" value="F:four-way junction DNA binding"/>
    <property type="evidence" value="ECO:0007669"/>
    <property type="project" value="UniProtKB-UniRule"/>
</dbReference>
<dbReference type="EC" id="3.6.4.-" evidence="9"/>
<feature type="binding site" evidence="9">
    <location>
        <position position="68"/>
    </location>
    <ligand>
        <name>ATP</name>
        <dbReference type="ChEBI" id="CHEBI:30616"/>
    </ligand>
</feature>
<dbReference type="GO" id="GO:0006281">
    <property type="term" value="P:DNA repair"/>
    <property type="evidence" value="ECO:0007669"/>
    <property type="project" value="UniProtKB-UniRule"/>
</dbReference>
<protein>
    <recommendedName>
        <fullName evidence="9">Holliday junction branch migration complex subunit RuvB</fullName>
        <ecNumber evidence="9">3.6.4.-</ecNumber>
    </recommendedName>
</protein>
<comment type="subcellular location">
    <subcellularLocation>
        <location evidence="9">Cytoplasm</location>
    </subcellularLocation>
</comment>
<evidence type="ECO:0000256" key="2">
    <source>
        <dbReference type="ARBA" id="ARBA00022741"/>
    </source>
</evidence>
<feature type="region of interest" description="Small ATPAse domain (RuvB-S)" evidence="9">
    <location>
        <begin position="185"/>
        <end position="255"/>
    </location>
</feature>
<dbReference type="HAMAP" id="MF_00016">
    <property type="entry name" value="DNA_HJ_migration_RuvB"/>
    <property type="match status" value="1"/>
</dbReference>
<dbReference type="GO" id="GO:0005737">
    <property type="term" value="C:cytoplasm"/>
    <property type="evidence" value="ECO:0007669"/>
    <property type="project" value="UniProtKB-SubCell"/>
</dbReference>
<dbReference type="Gene3D" id="1.10.10.10">
    <property type="entry name" value="Winged helix-like DNA-binding domain superfamily/Winged helix DNA-binding domain"/>
    <property type="match status" value="1"/>
</dbReference>
<feature type="binding site" evidence="9">
    <location>
        <position position="174"/>
    </location>
    <ligand>
        <name>ATP</name>
        <dbReference type="ChEBI" id="CHEBI:30616"/>
    </ligand>
</feature>
<proteinExistence type="inferred from homology"/>
<accession>A0AAT9H2D4</accession>
<dbReference type="InterPro" id="IPR003593">
    <property type="entry name" value="AAA+_ATPase"/>
</dbReference>
<dbReference type="InterPro" id="IPR008824">
    <property type="entry name" value="RuvB-like_N"/>
</dbReference>
<evidence type="ECO:0000256" key="7">
    <source>
        <dbReference type="ARBA" id="ARBA00023172"/>
    </source>
</evidence>
<feature type="binding site" evidence="9">
    <location>
        <position position="221"/>
    </location>
    <ligand>
        <name>ATP</name>
        <dbReference type="ChEBI" id="CHEBI:30616"/>
    </ligand>
</feature>
<dbReference type="SMART" id="SM00382">
    <property type="entry name" value="AAA"/>
    <property type="match status" value="1"/>
</dbReference>
<dbReference type="PANTHER" id="PTHR42848">
    <property type="match status" value="1"/>
</dbReference>
<dbReference type="SUPFAM" id="SSF46785">
    <property type="entry name" value="Winged helix' DNA-binding domain"/>
    <property type="match status" value="1"/>
</dbReference>
<evidence type="ECO:0000256" key="5">
    <source>
        <dbReference type="ARBA" id="ARBA00022840"/>
    </source>
</evidence>
<evidence type="ECO:0000256" key="3">
    <source>
        <dbReference type="ARBA" id="ARBA00022763"/>
    </source>
</evidence>
<dbReference type="AlphaFoldDB" id="A0AAT9H2D4"/>
<dbReference type="NCBIfam" id="TIGR00635">
    <property type="entry name" value="ruvB"/>
    <property type="match status" value="1"/>
</dbReference>
<dbReference type="GO" id="GO:0048476">
    <property type="term" value="C:Holliday junction resolvase complex"/>
    <property type="evidence" value="ECO:0007669"/>
    <property type="project" value="UniProtKB-UniRule"/>
</dbReference>
<feature type="binding site" evidence="9">
    <location>
        <position position="69"/>
    </location>
    <ligand>
        <name>Mg(2+)</name>
        <dbReference type="ChEBI" id="CHEBI:18420"/>
    </ligand>
</feature>
<feature type="binding site" evidence="9">
    <location>
        <position position="65"/>
    </location>
    <ligand>
        <name>ATP</name>
        <dbReference type="ChEBI" id="CHEBI:30616"/>
    </ligand>
</feature>
<feature type="binding site" evidence="9">
    <location>
        <position position="313"/>
    </location>
    <ligand>
        <name>DNA</name>
        <dbReference type="ChEBI" id="CHEBI:16991"/>
    </ligand>
</feature>
<dbReference type="Gene3D" id="3.40.50.300">
    <property type="entry name" value="P-loop containing nucleotide triphosphate hydrolases"/>
    <property type="match status" value="1"/>
</dbReference>
<gene>
    <name evidence="9 11" type="primary">ruvB</name>
    <name evidence="11" type="ORF">CFS9_22060</name>
</gene>
<dbReference type="InterPro" id="IPR036390">
    <property type="entry name" value="WH_DNA-bd_sf"/>
</dbReference>
<dbReference type="PANTHER" id="PTHR42848:SF1">
    <property type="entry name" value="HOLLIDAY JUNCTION BRANCH MIGRATION COMPLEX SUBUNIT RUVB"/>
    <property type="match status" value="1"/>
</dbReference>
<dbReference type="Pfam" id="PF05491">
    <property type="entry name" value="WHD_RuvB"/>
    <property type="match status" value="1"/>
</dbReference>
<feature type="binding site" evidence="9">
    <location>
        <position position="184"/>
    </location>
    <ligand>
        <name>ATP</name>
        <dbReference type="ChEBI" id="CHEBI:30616"/>
    </ligand>
</feature>
<comment type="catalytic activity">
    <reaction evidence="9">
        <text>ATP + H2O = ADP + phosphate + H(+)</text>
        <dbReference type="Rhea" id="RHEA:13065"/>
        <dbReference type="ChEBI" id="CHEBI:15377"/>
        <dbReference type="ChEBI" id="CHEBI:15378"/>
        <dbReference type="ChEBI" id="CHEBI:30616"/>
        <dbReference type="ChEBI" id="CHEBI:43474"/>
        <dbReference type="ChEBI" id="CHEBI:456216"/>
    </reaction>
</comment>
<keyword evidence="1 9" id="KW-0963">Cytoplasm</keyword>
<dbReference type="SUPFAM" id="SSF52540">
    <property type="entry name" value="P-loop containing nucleoside triphosphate hydrolases"/>
    <property type="match status" value="1"/>
</dbReference>
<feature type="binding site" evidence="9">
    <location>
        <position position="23"/>
    </location>
    <ligand>
        <name>ATP</name>
        <dbReference type="ChEBI" id="CHEBI:30616"/>
    </ligand>
</feature>
<evidence type="ECO:0000256" key="6">
    <source>
        <dbReference type="ARBA" id="ARBA00023125"/>
    </source>
</evidence>
<keyword evidence="8 9" id="KW-0234">DNA repair</keyword>
<evidence type="ECO:0000259" key="10">
    <source>
        <dbReference type="SMART" id="SM00382"/>
    </source>
</evidence>
<dbReference type="GO" id="GO:0016787">
    <property type="term" value="F:hydrolase activity"/>
    <property type="evidence" value="ECO:0007669"/>
    <property type="project" value="UniProtKB-KW"/>
</dbReference>
<dbReference type="GO" id="GO:0006310">
    <property type="term" value="P:DNA recombination"/>
    <property type="evidence" value="ECO:0007669"/>
    <property type="project" value="UniProtKB-UniRule"/>
</dbReference>